<evidence type="ECO:0000256" key="7">
    <source>
        <dbReference type="ARBA" id="ARBA00022801"/>
    </source>
</evidence>
<keyword evidence="8 14" id="KW-1133">Transmembrane helix</keyword>
<dbReference type="Pfam" id="PF02673">
    <property type="entry name" value="BacA"/>
    <property type="match status" value="1"/>
</dbReference>
<dbReference type="NCBIfam" id="TIGR00753">
    <property type="entry name" value="undec_PP_bacA"/>
    <property type="match status" value="1"/>
</dbReference>
<dbReference type="PANTHER" id="PTHR30622:SF4">
    <property type="entry name" value="UNDECAPRENYL-DIPHOSPHATASE"/>
    <property type="match status" value="1"/>
</dbReference>
<proteinExistence type="inferred from homology"/>
<evidence type="ECO:0000256" key="1">
    <source>
        <dbReference type="ARBA" id="ARBA00004651"/>
    </source>
</evidence>
<comment type="caution">
    <text evidence="15">The sequence shown here is derived from an EMBL/GenBank/DDBJ whole genome shotgun (WGS) entry which is preliminary data.</text>
</comment>
<feature type="transmembrane region" description="Helical" evidence="14">
    <location>
        <begin position="245"/>
        <end position="265"/>
    </location>
</feature>
<evidence type="ECO:0000313" key="15">
    <source>
        <dbReference type="EMBL" id="ODJ88449.1"/>
    </source>
</evidence>
<dbReference type="GO" id="GO:0050380">
    <property type="term" value="F:undecaprenyl-diphosphatase activity"/>
    <property type="evidence" value="ECO:0007669"/>
    <property type="project" value="UniProtKB-UniRule"/>
</dbReference>
<dbReference type="OrthoDB" id="9808289at2"/>
<dbReference type="GO" id="GO:0008360">
    <property type="term" value="P:regulation of cell shape"/>
    <property type="evidence" value="ECO:0007669"/>
    <property type="project" value="UniProtKB-KW"/>
</dbReference>
<dbReference type="PANTHER" id="PTHR30622">
    <property type="entry name" value="UNDECAPRENYL-DIPHOSPHATASE"/>
    <property type="match status" value="1"/>
</dbReference>
<dbReference type="InterPro" id="IPR003824">
    <property type="entry name" value="UppP"/>
</dbReference>
<dbReference type="GO" id="GO:0005886">
    <property type="term" value="C:plasma membrane"/>
    <property type="evidence" value="ECO:0007669"/>
    <property type="project" value="UniProtKB-SubCell"/>
</dbReference>
<dbReference type="RefSeq" id="WP_069122820.1">
    <property type="nucleotide sequence ID" value="NZ_MARB01000006.1"/>
</dbReference>
<evidence type="ECO:0000256" key="6">
    <source>
        <dbReference type="ARBA" id="ARBA00022692"/>
    </source>
</evidence>
<dbReference type="GO" id="GO:0009252">
    <property type="term" value="P:peptidoglycan biosynthetic process"/>
    <property type="evidence" value="ECO:0007669"/>
    <property type="project" value="UniProtKB-KW"/>
</dbReference>
<feature type="transmembrane region" description="Helical" evidence="14">
    <location>
        <begin position="86"/>
        <end position="104"/>
    </location>
</feature>
<keyword evidence="14" id="KW-0573">Peptidoglycan synthesis</keyword>
<feature type="transmembrane region" description="Helical" evidence="14">
    <location>
        <begin position="116"/>
        <end position="135"/>
    </location>
</feature>
<sequence>MELIQIFTLAALQGLTEFLPISSSAHLILAPVVTDYADQGLAFDVAVHVGTLAAVVGYFRHEVVSISSDFFRALLSPAARSRESRLGWMIIIATLPVGVFGLLMKSLVETDLRSPLVIAITTIVFGILLLVADRIGKRQRDEYDIRWLDALVIGLFQALAIIPGTSRSGSSITGGLFLGLSRRAASRFSFLISIPTILLSGGLLTLDLMSSDTPADWLSLGLGAGLAFITAYLCIHYFLRFIETIGMLPFVVYRFILGGLILLFLV</sequence>
<evidence type="ECO:0000256" key="14">
    <source>
        <dbReference type="HAMAP-Rule" id="MF_01006"/>
    </source>
</evidence>
<feature type="transmembrane region" description="Helical" evidence="14">
    <location>
        <begin position="185"/>
        <end position="206"/>
    </location>
</feature>
<dbReference type="GO" id="GO:0046677">
    <property type="term" value="P:response to antibiotic"/>
    <property type="evidence" value="ECO:0007669"/>
    <property type="project" value="UniProtKB-UniRule"/>
</dbReference>
<dbReference type="HAMAP" id="MF_01006">
    <property type="entry name" value="Undec_diphosphatase"/>
    <property type="match status" value="1"/>
</dbReference>
<evidence type="ECO:0000256" key="2">
    <source>
        <dbReference type="ARBA" id="ARBA00010621"/>
    </source>
</evidence>
<name>A0A7Z1AGT1_9GAMM</name>
<keyword evidence="6 14" id="KW-0812">Transmembrane</keyword>
<evidence type="ECO:0000256" key="8">
    <source>
        <dbReference type="ARBA" id="ARBA00022989"/>
    </source>
</evidence>
<evidence type="ECO:0000313" key="16">
    <source>
        <dbReference type="Proteomes" id="UP000094769"/>
    </source>
</evidence>
<dbReference type="Proteomes" id="UP000094769">
    <property type="component" value="Unassembled WGS sequence"/>
</dbReference>
<evidence type="ECO:0000256" key="4">
    <source>
        <dbReference type="ARBA" id="ARBA00021581"/>
    </source>
</evidence>
<keyword evidence="16" id="KW-1185">Reference proteome</keyword>
<keyword evidence="5 14" id="KW-1003">Cell membrane</keyword>
<keyword evidence="9 14" id="KW-0472">Membrane</keyword>
<evidence type="ECO:0000256" key="12">
    <source>
        <dbReference type="ARBA" id="ARBA00032932"/>
    </source>
</evidence>
<keyword evidence="7 14" id="KW-0378">Hydrolase</keyword>
<evidence type="ECO:0000256" key="13">
    <source>
        <dbReference type="ARBA" id="ARBA00047594"/>
    </source>
</evidence>
<organism evidence="15 16">
    <name type="scientific">Candidatus Thiodiazotropha endolucinida</name>
    <dbReference type="NCBI Taxonomy" id="1655433"/>
    <lineage>
        <taxon>Bacteria</taxon>
        <taxon>Pseudomonadati</taxon>
        <taxon>Pseudomonadota</taxon>
        <taxon>Gammaproteobacteria</taxon>
        <taxon>Chromatiales</taxon>
        <taxon>Sedimenticolaceae</taxon>
        <taxon>Candidatus Thiodiazotropha</taxon>
    </lineage>
</organism>
<dbReference type="EC" id="3.6.1.27" evidence="3 14"/>
<keyword evidence="14" id="KW-0133">Cell shape</keyword>
<protein>
    <recommendedName>
        <fullName evidence="4 14">Undecaprenyl-diphosphatase</fullName>
        <ecNumber evidence="3 14">3.6.1.27</ecNumber>
    </recommendedName>
    <alternativeName>
        <fullName evidence="12 14">Bacitracin resistance protein</fullName>
    </alternativeName>
    <alternativeName>
        <fullName evidence="11 14">Undecaprenyl pyrophosphate phosphatase</fullName>
    </alternativeName>
</protein>
<accession>A0A7Z1AGT1</accession>
<comment type="function">
    <text evidence="14">Catalyzes the dephosphorylation of undecaprenyl diphosphate (UPP). Confers resistance to bacitracin.</text>
</comment>
<dbReference type="GO" id="GO:0071555">
    <property type="term" value="P:cell wall organization"/>
    <property type="evidence" value="ECO:0007669"/>
    <property type="project" value="UniProtKB-KW"/>
</dbReference>
<evidence type="ECO:0000256" key="5">
    <source>
        <dbReference type="ARBA" id="ARBA00022475"/>
    </source>
</evidence>
<evidence type="ECO:0000256" key="3">
    <source>
        <dbReference type="ARBA" id="ARBA00012374"/>
    </source>
</evidence>
<comment type="subcellular location">
    <subcellularLocation>
        <location evidence="1 14">Cell membrane</location>
        <topology evidence="1 14">Multi-pass membrane protein</topology>
    </subcellularLocation>
</comment>
<dbReference type="EMBL" id="MARB01000006">
    <property type="protein sequence ID" value="ODJ88449.1"/>
    <property type="molecule type" value="Genomic_DNA"/>
</dbReference>
<evidence type="ECO:0000256" key="9">
    <source>
        <dbReference type="ARBA" id="ARBA00023136"/>
    </source>
</evidence>
<comment type="miscellaneous">
    <text evidence="14">Bacitracin is thought to be involved in the inhibition of peptidoglycan synthesis by sequestering undecaprenyl diphosphate, thereby reducing the pool of lipid carrier available.</text>
</comment>
<evidence type="ECO:0000256" key="11">
    <source>
        <dbReference type="ARBA" id="ARBA00032707"/>
    </source>
</evidence>
<comment type="similarity">
    <text evidence="2 14">Belongs to the UppP family.</text>
</comment>
<reference evidence="15 16" key="1">
    <citation type="submission" date="2016-06" db="EMBL/GenBank/DDBJ databases">
        <title>Genome sequence of endosymbiont of Candidatus Endolucinida thiodiazotropha.</title>
        <authorList>
            <person name="Poehlein A."/>
            <person name="Koenig S."/>
            <person name="Heiden S.E."/>
            <person name="Thuermer A."/>
            <person name="Voget S."/>
            <person name="Daniel R."/>
            <person name="Markert S."/>
            <person name="Gros O."/>
            <person name="Schweder T."/>
        </authorList>
    </citation>
    <scope>NUCLEOTIDE SEQUENCE [LARGE SCALE GENOMIC DNA]</scope>
    <source>
        <strain evidence="15 16">COS</strain>
    </source>
</reference>
<gene>
    <name evidence="14 15" type="primary">uppP</name>
    <name evidence="15" type="ORF">CODIS_14560</name>
</gene>
<evidence type="ECO:0000256" key="10">
    <source>
        <dbReference type="ARBA" id="ARBA00023251"/>
    </source>
</evidence>
<comment type="catalytic activity">
    <reaction evidence="13 14">
        <text>di-trans,octa-cis-undecaprenyl diphosphate + H2O = di-trans,octa-cis-undecaprenyl phosphate + phosphate + H(+)</text>
        <dbReference type="Rhea" id="RHEA:28094"/>
        <dbReference type="ChEBI" id="CHEBI:15377"/>
        <dbReference type="ChEBI" id="CHEBI:15378"/>
        <dbReference type="ChEBI" id="CHEBI:43474"/>
        <dbReference type="ChEBI" id="CHEBI:58405"/>
        <dbReference type="ChEBI" id="CHEBI:60392"/>
        <dbReference type="EC" id="3.6.1.27"/>
    </reaction>
</comment>
<keyword evidence="10 14" id="KW-0046">Antibiotic resistance</keyword>
<feature type="transmembrane region" description="Helical" evidence="14">
    <location>
        <begin position="218"/>
        <end position="239"/>
    </location>
</feature>
<keyword evidence="14" id="KW-0961">Cell wall biogenesis/degradation</keyword>
<dbReference type="NCBIfam" id="NF001393">
    <property type="entry name" value="PRK00281.2-4"/>
    <property type="match status" value="1"/>
</dbReference>
<dbReference type="AlphaFoldDB" id="A0A7Z1AGT1"/>